<dbReference type="Proteomes" id="UP000299102">
    <property type="component" value="Unassembled WGS sequence"/>
</dbReference>
<protein>
    <submittedName>
        <fullName evidence="1">Uncharacterized protein</fullName>
    </submittedName>
</protein>
<proteinExistence type="predicted"/>
<comment type="caution">
    <text evidence="1">The sequence shown here is derived from an EMBL/GenBank/DDBJ whole genome shotgun (WGS) entry which is preliminary data.</text>
</comment>
<evidence type="ECO:0000313" key="2">
    <source>
        <dbReference type="Proteomes" id="UP000299102"/>
    </source>
</evidence>
<gene>
    <name evidence="1" type="ORF">EVAR_48689_1</name>
</gene>
<dbReference type="AlphaFoldDB" id="A0A4C1X9K5"/>
<name>A0A4C1X9K5_EUMVA</name>
<evidence type="ECO:0000313" key="1">
    <source>
        <dbReference type="EMBL" id="GBP59720.1"/>
    </source>
</evidence>
<dbReference type="EMBL" id="BGZK01000768">
    <property type="protein sequence ID" value="GBP59720.1"/>
    <property type="molecule type" value="Genomic_DNA"/>
</dbReference>
<accession>A0A4C1X9K5</accession>
<sequence>MPDTRSLFAAAGGARCGSAFRCVTTWYLLEYDLRYIQITDAIHIGSESPLEISTSSHNSSDGIDKNEQRADRGLIEFVTKPVYLVASLNLSTEGRIRSILRVNTGNALTTRSRILQRKSWNFKIPYLYSVSFEHDRGETKEQEHGKFWQKLLGTEPSTRQSDTDLAVF</sequence>
<organism evidence="1 2">
    <name type="scientific">Eumeta variegata</name>
    <name type="common">Bagworm moth</name>
    <name type="synonym">Eumeta japonica</name>
    <dbReference type="NCBI Taxonomy" id="151549"/>
    <lineage>
        <taxon>Eukaryota</taxon>
        <taxon>Metazoa</taxon>
        <taxon>Ecdysozoa</taxon>
        <taxon>Arthropoda</taxon>
        <taxon>Hexapoda</taxon>
        <taxon>Insecta</taxon>
        <taxon>Pterygota</taxon>
        <taxon>Neoptera</taxon>
        <taxon>Endopterygota</taxon>
        <taxon>Lepidoptera</taxon>
        <taxon>Glossata</taxon>
        <taxon>Ditrysia</taxon>
        <taxon>Tineoidea</taxon>
        <taxon>Psychidae</taxon>
        <taxon>Oiketicinae</taxon>
        <taxon>Eumeta</taxon>
    </lineage>
</organism>
<keyword evidence="2" id="KW-1185">Reference proteome</keyword>
<reference evidence="1 2" key="1">
    <citation type="journal article" date="2019" name="Commun. Biol.">
        <title>The bagworm genome reveals a unique fibroin gene that provides high tensile strength.</title>
        <authorList>
            <person name="Kono N."/>
            <person name="Nakamura H."/>
            <person name="Ohtoshi R."/>
            <person name="Tomita M."/>
            <person name="Numata K."/>
            <person name="Arakawa K."/>
        </authorList>
    </citation>
    <scope>NUCLEOTIDE SEQUENCE [LARGE SCALE GENOMIC DNA]</scope>
</reference>